<evidence type="ECO:0000313" key="2">
    <source>
        <dbReference type="Proteomes" id="UP000325780"/>
    </source>
</evidence>
<dbReference type="EMBL" id="ML742313">
    <property type="protein sequence ID" value="KAE8145786.1"/>
    <property type="molecule type" value="Genomic_DNA"/>
</dbReference>
<dbReference type="OrthoDB" id="5377226at2759"/>
<gene>
    <name evidence="1" type="ORF">BDV25DRAFT_163873</name>
</gene>
<evidence type="ECO:0000313" key="1">
    <source>
        <dbReference type="EMBL" id="KAE8145786.1"/>
    </source>
</evidence>
<organism evidence="1 2">
    <name type="scientific">Aspergillus avenaceus</name>
    <dbReference type="NCBI Taxonomy" id="36643"/>
    <lineage>
        <taxon>Eukaryota</taxon>
        <taxon>Fungi</taxon>
        <taxon>Dikarya</taxon>
        <taxon>Ascomycota</taxon>
        <taxon>Pezizomycotina</taxon>
        <taxon>Eurotiomycetes</taxon>
        <taxon>Eurotiomycetidae</taxon>
        <taxon>Eurotiales</taxon>
        <taxon>Aspergillaceae</taxon>
        <taxon>Aspergillus</taxon>
        <taxon>Aspergillus subgen. Circumdati</taxon>
    </lineage>
</organism>
<accession>A0A5N6THH9</accession>
<protein>
    <submittedName>
        <fullName evidence="1">Uncharacterized protein</fullName>
    </submittedName>
</protein>
<keyword evidence="2" id="KW-1185">Reference proteome</keyword>
<name>A0A5N6THH9_ASPAV</name>
<sequence length="283" mass="31844">MNLSNHLSNTLQCTMSGIIYEQTSTAVSSSYLRKRKRDLSESDIVHISNATKIIPATLHVANSSSRFHQAEQPNNTEEIHVHQQFLPRKRQVLHQPYSHPQSTDAWPSDLSQLNTTPTKLLSSNCCAITIPNALSPPVSPKTFVPGPYLQPGYCTSASRLRPCHICHRKPATKEVLDAYTDCDLCGERSCYICLRQCNAIGCNGLAYPLEERCLCRDILDRLYQTNSRQPHGKHPRKICSCCALEGMTETGIEVAWCLDCVRNHSKKRFPYLQKQKIGNHLLA</sequence>
<reference evidence="1 2" key="1">
    <citation type="submission" date="2019-04" db="EMBL/GenBank/DDBJ databases">
        <title>Friends and foes A comparative genomics study of 23 Aspergillus species from section Flavi.</title>
        <authorList>
            <consortium name="DOE Joint Genome Institute"/>
            <person name="Kjaerbolling I."/>
            <person name="Vesth T."/>
            <person name="Frisvad J.C."/>
            <person name="Nybo J.L."/>
            <person name="Theobald S."/>
            <person name="Kildgaard S."/>
            <person name="Isbrandt T."/>
            <person name="Kuo A."/>
            <person name="Sato A."/>
            <person name="Lyhne E.K."/>
            <person name="Kogle M.E."/>
            <person name="Wiebenga A."/>
            <person name="Kun R.S."/>
            <person name="Lubbers R.J."/>
            <person name="Makela M.R."/>
            <person name="Barry K."/>
            <person name="Chovatia M."/>
            <person name="Clum A."/>
            <person name="Daum C."/>
            <person name="Haridas S."/>
            <person name="He G."/>
            <person name="LaButti K."/>
            <person name="Lipzen A."/>
            <person name="Mondo S."/>
            <person name="Riley R."/>
            <person name="Salamov A."/>
            <person name="Simmons B.A."/>
            <person name="Magnuson J.K."/>
            <person name="Henrissat B."/>
            <person name="Mortensen U.H."/>
            <person name="Larsen T.O."/>
            <person name="Devries R.P."/>
            <person name="Grigoriev I.V."/>
            <person name="Machida M."/>
            <person name="Baker S.E."/>
            <person name="Andersen M.R."/>
        </authorList>
    </citation>
    <scope>NUCLEOTIDE SEQUENCE [LARGE SCALE GENOMIC DNA]</scope>
    <source>
        <strain evidence="1 2">IBT 18842</strain>
    </source>
</reference>
<dbReference type="Proteomes" id="UP000325780">
    <property type="component" value="Unassembled WGS sequence"/>
</dbReference>
<proteinExistence type="predicted"/>
<dbReference type="AlphaFoldDB" id="A0A5N6THH9"/>